<dbReference type="GO" id="GO:0016020">
    <property type="term" value="C:membrane"/>
    <property type="evidence" value="ECO:0007669"/>
    <property type="project" value="TreeGrafter"/>
</dbReference>
<evidence type="ECO:0000259" key="1">
    <source>
        <dbReference type="Pfam" id="PF00561"/>
    </source>
</evidence>
<gene>
    <name evidence="2" type="ORF">H2204_008289</name>
</gene>
<dbReference type="Proteomes" id="UP001172681">
    <property type="component" value="Unassembled WGS sequence"/>
</dbReference>
<dbReference type="EMBL" id="JAPDRN010000059">
    <property type="protein sequence ID" value="KAJ9631204.1"/>
    <property type="molecule type" value="Genomic_DNA"/>
</dbReference>
<proteinExistence type="predicted"/>
<dbReference type="InterPro" id="IPR029058">
    <property type="entry name" value="AB_hydrolase_fold"/>
</dbReference>
<accession>A0AA39CVZ9</accession>
<dbReference type="Pfam" id="PF00561">
    <property type="entry name" value="Abhydrolase_1"/>
    <property type="match status" value="1"/>
</dbReference>
<dbReference type="InterPro" id="IPR000639">
    <property type="entry name" value="Epox_hydrolase-like"/>
</dbReference>
<dbReference type="GO" id="GO:0047372">
    <property type="term" value="F:monoacylglycerol lipase activity"/>
    <property type="evidence" value="ECO:0007669"/>
    <property type="project" value="TreeGrafter"/>
</dbReference>
<protein>
    <recommendedName>
        <fullName evidence="1">AB hydrolase-1 domain-containing protein</fullName>
    </recommendedName>
</protein>
<dbReference type="SUPFAM" id="SSF53474">
    <property type="entry name" value="alpha/beta-Hydrolases"/>
    <property type="match status" value="1"/>
</dbReference>
<dbReference type="PANTHER" id="PTHR43798">
    <property type="entry name" value="MONOACYLGLYCEROL LIPASE"/>
    <property type="match status" value="1"/>
</dbReference>
<evidence type="ECO:0000313" key="3">
    <source>
        <dbReference type="Proteomes" id="UP001172681"/>
    </source>
</evidence>
<sequence>MSNTKIVRVPHLGGIDAAYQMPFPYDPSKPTLVLVNSFTTSSELYRQQYANKSLTDKMNLLAIELLGHGQTRTRSENFTYWDTAIMNLQVMEALGVPKAFVLGTSQGGWITVRMALLSPEKISGIIPLGTSMDYESERTRKLGCWDGFAACTGPIEDWTSNEPTPDFQPDRSYCDFLIDVGFGKTCPDETREFWRKTIRANYRGDDGRRRARMAAINLRERDGLHGRLFDVRCPVMWLHGTDDAVYSVANAEQEIQMFVNSPSTQLVTVPGGAHFLSASHPKEVDEALIEFVGKYA</sequence>
<feature type="domain" description="AB hydrolase-1" evidence="1">
    <location>
        <begin position="30"/>
        <end position="135"/>
    </location>
</feature>
<reference evidence="2" key="1">
    <citation type="submission" date="2022-10" db="EMBL/GenBank/DDBJ databases">
        <title>Culturing micro-colonial fungi from biological soil crusts in the Mojave desert and describing Neophaeococcomyces mojavensis, and introducing the new genera and species Taxawa tesnikishii.</title>
        <authorList>
            <person name="Kurbessoian T."/>
            <person name="Stajich J.E."/>
        </authorList>
    </citation>
    <scope>NUCLEOTIDE SEQUENCE</scope>
    <source>
        <strain evidence="2">TK_35</strain>
    </source>
</reference>
<dbReference type="InterPro" id="IPR050266">
    <property type="entry name" value="AB_hydrolase_sf"/>
</dbReference>
<name>A0AA39CVZ9_9EURO</name>
<evidence type="ECO:0000313" key="2">
    <source>
        <dbReference type="EMBL" id="KAJ9631204.1"/>
    </source>
</evidence>
<comment type="caution">
    <text evidence="2">The sequence shown here is derived from an EMBL/GenBank/DDBJ whole genome shotgun (WGS) entry which is preliminary data.</text>
</comment>
<dbReference type="PRINTS" id="PR00412">
    <property type="entry name" value="EPOXHYDRLASE"/>
</dbReference>
<dbReference type="GO" id="GO:0046464">
    <property type="term" value="P:acylglycerol catabolic process"/>
    <property type="evidence" value="ECO:0007669"/>
    <property type="project" value="TreeGrafter"/>
</dbReference>
<dbReference type="InterPro" id="IPR000073">
    <property type="entry name" value="AB_hydrolase_1"/>
</dbReference>
<organism evidence="2 3">
    <name type="scientific">Knufia peltigerae</name>
    <dbReference type="NCBI Taxonomy" id="1002370"/>
    <lineage>
        <taxon>Eukaryota</taxon>
        <taxon>Fungi</taxon>
        <taxon>Dikarya</taxon>
        <taxon>Ascomycota</taxon>
        <taxon>Pezizomycotina</taxon>
        <taxon>Eurotiomycetes</taxon>
        <taxon>Chaetothyriomycetidae</taxon>
        <taxon>Chaetothyriales</taxon>
        <taxon>Trichomeriaceae</taxon>
        <taxon>Knufia</taxon>
    </lineage>
</organism>
<dbReference type="PANTHER" id="PTHR43798:SF33">
    <property type="entry name" value="HYDROLASE, PUTATIVE (AFU_ORTHOLOGUE AFUA_2G14860)-RELATED"/>
    <property type="match status" value="1"/>
</dbReference>
<dbReference type="AlphaFoldDB" id="A0AA39CVZ9"/>
<keyword evidence="3" id="KW-1185">Reference proteome</keyword>
<dbReference type="Gene3D" id="3.40.50.1820">
    <property type="entry name" value="alpha/beta hydrolase"/>
    <property type="match status" value="1"/>
</dbReference>